<reference evidence="2" key="1">
    <citation type="submission" date="2022-11" db="EMBL/GenBank/DDBJ databases">
        <authorList>
            <person name="Kikuchi T."/>
        </authorList>
    </citation>
    <scope>NUCLEOTIDE SEQUENCE</scope>
    <source>
        <strain evidence="2">PS1010</strain>
    </source>
</reference>
<dbReference type="PANTHER" id="PTHR33936:SF1">
    <property type="entry name" value="PROTEIN CBG06911"/>
    <property type="match status" value="1"/>
</dbReference>
<comment type="caution">
    <text evidence="2">The sequence shown here is derived from an EMBL/GenBank/DDBJ whole genome shotgun (WGS) entry which is preliminary data.</text>
</comment>
<evidence type="ECO:0000259" key="1">
    <source>
        <dbReference type="PROSITE" id="PS00028"/>
    </source>
</evidence>
<proteinExistence type="predicted"/>
<name>A0A9P1N1I2_9PELO</name>
<protein>
    <recommendedName>
        <fullName evidence="1">C2H2-type domain-containing protein</fullName>
    </recommendedName>
</protein>
<feature type="domain" description="C2H2-type" evidence="1">
    <location>
        <begin position="9"/>
        <end position="30"/>
    </location>
</feature>
<dbReference type="PANTHER" id="PTHR33936">
    <property type="entry name" value="PROTEIN CBG17840"/>
    <property type="match status" value="1"/>
</dbReference>
<organism evidence="2 3">
    <name type="scientific">Caenorhabditis angaria</name>
    <dbReference type="NCBI Taxonomy" id="860376"/>
    <lineage>
        <taxon>Eukaryota</taxon>
        <taxon>Metazoa</taxon>
        <taxon>Ecdysozoa</taxon>
        <taxon>Nematoda</taxon>
        <taxon>Chromadorea</taxon>
        <taxon>Rhabditida</taxon>
        <taxon>Rhabditina</taxon>
        <taxon>Rhabditomorpha</taxon>
        <taxon>Rhabditoidea</taxon>
        <taxon>Rhabditidae</taxon>
        <taxon>Peloderinae</taxon>
        <taxon>Caenorhabditis</taxon>
    </lineage>
</organism>
<accession>A0A9P1N1I2</accession>
<keyword evidence="3" id="KW-1185">Reference proteome</keyword>
<sequence length="217" mass="24865">MSSEIRIQCPKCSENLETPEFLCKHLEKSHNFSDFQLENRIFENFTHFQIWLAMIEDSRSDGSGYVGSGEGPATENEYYLLCRRPKNATSSTSKRRRLSEEFQPNFSQLTTVSCTAFVHVLEHVDGRVTVVFCLEHSCAENLTENRKRENLKRGSPATSQDEIMMEEEDEAEAEEVNNNNKICSINSQISQRLDTTADKLKRLTKVLAELAVDIRTF</sequence>
<gene>
    <name evidence="2" type="ORF">CAMP_LOCUS6993</name>
</gene>
<evidence type="ECO:0000313" key="2">
    <source>
        <dbReference type="EMBL" id="CAI5444356.1"/>
    </source>
</evidence>
<dbReference type="Proteomes" id="UP001152747">
    <property type="component" value="Unassembled WGS sequence"/>
</dbReference>
<dbReference type="PROSITE" id="PS00028">
    <property type="entry name" value="ZINC_FINGER_C2H2_1"/>
    <property type="match status" value="1"/>
</dbReference>
<dbReference type="EMBL" id="CANHGI010000003">
    <property type="protein sequence ID" value="CAI5444356.1"/>
    <property type="molecule type" value="Genomic_DNA"/>
</dbReference>
<dbReference type="InterPro" id="IPR052797">
    <property type="entry name" value="RegFact_GeneExpr_CellDeath"/>
</dbReference>
<evidence type="ECO:0000313" key="3">
    <source>
        <dbReference type="Proteomes" id="UP001152747"/>
    </source>
</evidence>
<dbReference type="AlphaFoldDB" id="A0A9P1N1I2"/>
<dbReference type="OrthoDB" id="5874132at2759"/>
<dbReference type="InterPro" id="IPR013087">
    <property type="entry name" value="Znf_C2H2_type"/>
</dbReference>